<dbReference type="KEGG" id="vg:60335843"/>
<evidence type="ECO:0000313" key="1">
    <source>
        <dbReference type="EMBL" id="AVJ50240.1"/>
    </source>
</evidence>
<protein>
    <recommendedName>
        <fullName evidence="3">Minor tail protein</fullName>
    </recommendedName>
</protein>
<keyword evidence="2" id="KW-1185">Reference proteome</keyword>
<gene>
    <name evidence="1" type="primary">23</name>
    <name evidence="1" type="ORF">SEA_MENDOKYSEI_23</name>
</gene>
<evidence type="ECO:0000313" key="2">
    <source>
        <dbReference type="Proteomes" id="UP000241021"/>
    </source>
</evidence>
<dbReference type="Proteomes" id="UP000241021">
    <property type="component" value="Segment"/>
</dbReference>
<name>A0A2P1CG77_9CAUD</name>
<accession>A0A2P1CG77</accession>
<dbReference type="EMBL" id="MG925349">
    <property type="protein sequence ID" value="AVJ50240.1"/>
    <property type="molecule type" value="Genomic_DNA"/>
</dbReference>
<organism evidence="1 2">
    <name type="scientific">Mycobacterium phage Mendokysei</name>
    <dbReference type="NCBI Taxonomy" id="2099637"/>
    <lineage>
        <taxon>Viruses</taxon>
        <taxon>Duplodnaviria</taxon>
        <taxon>Heunggongvirae</taxon>
        <taxon>Uroviricota</taxon>
        <taxon>Caudoviricetes</taxon>
        <taxon>Bernalvirus</taxon>
        <taxon>Bernalvirus mendokysei</taxon>
    </lineage>
</organism>
<proteinExistence type="predicted"/>
<evidence type="ECO:0008006" key="3">
    <source>
        <dbReference type="Google" id="ProtNLM"/>
    </source>
</evidence>
<dbReference type="InterPro" id="IPR056928">
    <property type="entry name" value="Gp77-like"/>
</dbReference>
<dbReference type="RefSeq" id="YP_009964133.1">
    <property type="nucleotide sequence ID" value="NC_051726.1"/>
</dbReference>
<reference evidence="2" key="1">
    <citation type="submission" date="2018-02" db="EMBL/GenBank/DDBJ databases">
        <authorList>
            <person name="Yee B."/>
            <person name="Bell B."/>
            <person name="Donohue J.-P."/>
            <person name="Ares M.Jr."/>
            <person name="Hartzog G.A."/>
            <person name="Dargyte M."/>
            <person name="DeMattos M."/>
            <person name="Divekar N."/>
            <person name="Farooq S."/>
            <person name="Hardison E."/>
            <person name="Peracchi L."/>
            <person name="Phillips A."/>
            <person name="Sennef S."/>
            <person name="Fridland S."/>
            <person name="Valenzuela-Sanchez M."/>
            <person name="Stoner T.H."/>
            <person name="Russell D.A."/>
            <person name="Pope W.H."/>
            <person name="Jacobs-Sera D."/>
            <person name="Hatfull G.F."/>
        </authorList>
    </citation>
    <scope>NUCLEOTIDE SEQUENCE [LARGE SCALE GENOMIC DNA]</scope>
</reference>
<dbReference type="Pfam" id="PF23148">
    <property type="entry name" value="Gp77"/>
    <property type="match status" value="1"/>
</dbReference>
<dbReference type="GeneID" id="60335843"/>
<sequence>MSLKTFKQDPTARLDYPVDWSAYLEPGDSIATATARTDTPGDGFTVEDPVALLEDTTIVWIATNNAALGTYTVSVHIVTVAGREDERSIKIQVTEQ</sequence>